<accession>A0A2V3PSW6</accession>
<comment type="caution">
    <text evidence="2">The sequence shown here is derived from an EMBL/GenBank/DDBJ whole genome shotgun (WGS) entry which is preliminary data.</text>
</comment>
<proteinExistence type="predicted"/>
<protein>
    <submittedName>
        <fullName evidence="2">Helix-turn-helix protein</fullName>
    </submittedName>
</protein>
<feature type="domain" description="HTH cro/C1-type" evidence="1">
    <location>
        <begin position="20"/>
        <end position="69"/>
    </location>
</feature>
<dbReference type="EMBL" id="QICL01000004">
    <property type="protein sequence ID" value="PXV66889.1"/>
    <property type="molecule type" value="Genomic_DNA"/>
</dbReference>
<dbReference type="CDD" id="cd00093">
    <property type="entry name" value="HTH_XRE"/>
    <property type="match status" value="1"/>
</dbReference>
<dbReference type="SUPFAM" id="SSF47413">
    <property type="entry name" value="lambda repressor-like DNA-binding domains"/>
    <property type="match status" value="1"/>
</dbReference>
<name>A0A2V3PSW6_9BACT</name>
<dbReference type="InterPro" id="IPR001387">
    <property type="entry name" value="Cro/C1-type_HTH"/>
</dbReference>
<dbReference type="AlphaFoldDB" id="A0A2V3PSW6"/>
<evidence type="ECO:0000259" key="1">
    <source>
        <dbReference type="PROSITE" id="PS50943"/>
    </source>
</evidence>
<keyword evidence="3" id="KW-1185">Reference proteome</keyword>
<evidence type="ECO:0000313" key="2">
    <source>
        <dbReference type="EMBL" id="PXV66889.1"/>
    </source>
</evidence>
<dbReference type="Proteomes" id="UP000247973">
    <property type="component" value="Unassembled WGS sequence"/>
</dbReference>
<evidence type="ECO:0000313" key="3">
    <source>
        <dbReference type="Proteomes" id="UP000247973"/>
    </source>
</evidence>
<dbReference type="InterPro" id="IPR010982">
    <property type="entry name" value="Lambda_DNA-bd_dom_sf"/>
</dbReference>
<organism evidence="2 3">
    <name type="scientific">Dysgonomonas alginatilytica</name>
    <dbReference type="NCBI Taxonomy" id="1605892"/>
    <lineage>
        <taxon>Bacteria</taxon>
        <taxon>Pseudomonadati</taxon>
        <taxon>Bacteroidota</taxon>
        <taxon>Bacteroidia</taxon>
        <taxon>Bacteroidales</taxon>
        <taxon>Dysgonomonadaceae</taxon>
        <taxon>Dysgonomonas</taxon>
    </lineage>
</organism>
<dbReference type="SMART" id="SM00530">
    <property type="entry name" value="HTH_XRE"/>
    <property type="match status" value="1"/>
</dbReference>
<dbReference type="Gene3D" id="1.10.260.40">
    <property type="entry name" value="lambda repressor-like DNA-binding domains"/>
    <property type="match status" value="1"/>
</dbReference>
<dbReference type="RefSeq" id="WP_110309844.1">
    <property type="nucleotide sequence ID" value="NZ_QICL01000004.1"/>
</dbReference>
<dbReference type="GO" id="GO:0003677">
    <property type="term" value="F:DNA binding"/>
    <property type="evidence" value="ECO:0007669"/>
    <property type="project" value="InterPro"/>
</dbReference>
<sequence length="152" mass="17436">MATDTVEQKPHQGVNVMIRRKRKNMSQESLGNLIGLPQCDISKLENQEVIEEKTLSKIANALGCSLESLRDFDVDHAMNSFNSTITDTKDNSFINSGYSNEIHQTYNQTSPDLIDLYKTLLQDEKDLRIREVQTMEKEIEFLRVQLAESLKK</sequence>
<reference evidence="2 3" key="1">
    <citation type="submission" date="2018-03" db="EMBL/GenBank/DDBJ databases">
        <title>Genomic Encyclopedia of Archaeal and Bacterial Type Strains, Phase II (KMG-II): from individual species to whole genera.</title>
        <authorList>
            <person name="Goeker M."/>
        </authorList>
    </citation>
    <scope>NUCLEOTIDE SEQUENCE [LARGE SCALE GENOMIC DNA]</scope>
    <source>
        <strain evidence="2 3">DSM 100214</strain>
    </source>
</reference>
<gene>
    <name evidence="2" type="ORF">CLV62_104150</name>
</gene>
<dbReference type="Pfam" id="PF01381">
    <property type="entry name" value="HTH_3"/>
    <property type="match status" value="1"/>
</dbReference>
<dbReference type="PROSITE" id="PS50943">
    <property type="entry name" value="HTH_CROC1"/>
    <property type="match status" value="1"/>
</dbReference>
<dbReference type="OrthoDB" id="674774at2"/>